<dbReference type="Proteomes" id="UP001595896">
    <property type="component" value="Unassembled WGS sequence"/>
</dbReference>
<feature type="domain" description="Metallo-beta-lactamase" evidence="1">
    <location>
        <begin position="26"/>
        <end position="238"/>
    </location>
</feature>
<gene>
    <name evidence="2" type="ORF">ACFO4L_00540</name>
</gene>
<organism evidence="2 3">
    <name type="scientific">Bacillus daqingensis</name>
    <dbReference type="NCBI Taxonomy" id="872396"/>
    <lineage>
        <taxon>Bacteria</taxon>
        <taxon>Bacillati</taxon>
        <taxon>Bacillota</taxon>
        <taxon>Bacilli</taxon>
        <taxon>Bacillales</taxon>
        <taxon>Bacillaceae</taxon>
        <taxon>Bacillus</taxon>
    </lineage>
</organism>
<dbReference type="InterPro" id="IPR050662">
    <property type="entry name" value="Sec-metab_biosynth-thioest"/>
</dbReference>
<reference evidence="3" key="1">
    <citation type="journal article" date="2019" name="Int. J. Syst. Evol. Microbiol.">
        <title>The Global Catalogue of Microorganisms (GCM) 10K type strain sequencing project: providing services to taxonomists for standard genome sequencing and annotation.</title>
        <authorList>
            <consortium name="The Broad Institute Genomics Platform"/>
            <consortium name="The Broad Institute Genome Sequencing Center for Infectious Disease"/>
            <person name="Wu L."/>
            <person name="Ma J."/>
        </authorList>
    </citation>
    <scope>NUCLEOTIDE SEQUENCE [LARGE SCALE GENOMIC DNA]</scope>
    <source>
        <strain evidence="3">JCM 12165</strain>
    </source>
</reference>
<dbReference type="Gene3D" id="3.60.15.10">
    <property type="entry name" value="Ribonuclease Z/Hydroxyacylglutathione hydrolase-like"/>
    <property type="match status" value="1"/>
</dbReference>
<keyword evidence="3" id="KW-1185">Reference proteome</keyword>
<dbReference type="PANTHER" id="PTHR23131:SF4">
    <property type="entry name" value="METALLO-BETA-LACTAMASE SUPERFAMILY POTEIN"/>
    <property type="match status" value="1"/>
</dbReference>
<accession>A0ABV9NP09</accession>
<dbReference type="InterPro" id="IPR036866">
    <property type="entry name" value="RibonucZ/Hydroxyglut_hydro"/>
</dbReference>
<dbReference type="PANTHER" id="PTHR23131">
    <property type="entry name" value="ENDORIBONUCLEASE LACTB2"/>
    <property type="match status" value="1"/>
</dbReference>
<evidence type="ECO:0000259" key="1">
    <source>
        <dbReference type="SMART" id="SM00849"/>
    </source>
</evidence>
<dbReference type="RefSeq" id="WP_377907681.1">
    <property type="nucleotide sequence ID" value="NZ_JBHSGK010000001.1"/>
</dbReference>
<comment type="caution">
    <text evidence="2">The sequence shown here is derived from an EMBL/GenBank/DDBJ whole genome shotgun (WGS) entry which is preliminary data.</text>
</comment>
<protein>
    <submittedName>
        <fullName evidence="2">MBL fold metallo-hydrolase</fullName>
    </submittedName>
</protein>
<name>A0ABV9NP09_9BACI</name>
<dbReference type="Pfam" id="PF00753">
    <property type="entry name" value="Lactamase_B"/>
    <property type="match status" value="1"/>
</dbReference>
<evidence type="ECO:0000313" key="2">
    <source>
        <dbReference type="EMBL" id="MFC4735057.1"/>
    </source>
</evidence>
<evidence type="ECO:0000313" key="3">
    <source>
        <dbReference type="Proteomes" id="UP001595896"/>
    </source>
</evidence>
<dbReference type="SUPFAM" id="SSF56281">
    <property type="entry name" value="Metallo-hydrolase/oxidoreductase"/>
    <property type="match status" value="1"/>
</dbReference>
<dbReference type="EMBL" id="JBHSGK010000001">
    <property type="protein sequence ID" value="MFC4735057.1"/>
    <property type="molecule type" value="Genomic_DNA"/>
</dbReference>
<dbReference type="SMART" id="SM00849">
    <property type="entry name" value="Lactamase_B"/>
    <property type="match status" value="1"/>
</dbReference>
<sequence>MKRMRTASRTSQVERIIIPTPFLVGDVNVYLISGDVNILIDTGPDTPEAKQALLQGLRGRGLETEDIDLLILTHHHPDHIGLAGMFTGKTKTAGHPLLKPWLEKNEGLYEHIEAFFRPFFKRHGMDEEVIEQIVRQQERYREFVQPAEMTDELEETVQTPMLPGWTIIETPGHASTHISLLREEDGLLVAGDHVIKHISSNAIIEAPASAGAERPKTLLDYRQSLKKCAGTALIFSGHGDMITNPRTLIEKRLTAQLQKADMFLSKLEQPMTVAELTKTVYGTMFKKQPDLTFSETLGHLDLLAQQGRVSVWIDGNKAVYESLQL</sequence>
<dbReference type="InterPro" id="IPR001279">
    <property type="entry name" value="Metallo-B-lactamas"/>
</dbReference>
<proteinExistence type="predicted"/>